<evidence type="ECO:0000259" key="1">
    <source>
        <dbReference type="Pfam" id="PF01936"/>
    </source>
</evidence>
<sequence>MEYSKVIIDKYTKAFVTNFFQRDEFTPYVNTITIRRYWFSSYKGSEDIGNNLKTELRCLGFEPVLFKKRGDREKGVDIALTREMLINAFNQNFDIGFLITSDEDYVVLVKDVKRYGQIVGGGFFKNGLSKHLKVEFDHFIELKVNTSNDKKFIDNILSTMHKNKQ</sequence>
<dbReference type="GO" id="GO:0004540">
    <property type="term" value="F:RNA nuclease activity"/>
    <property type="evidence" value="ECO:0007669"/>
    <property type="project" value="InterPro"/>
</dbReference>
<reference evidence="2" key="2">
    <citation type="submission" date="2006-01" db="EMBL/GenBank/DDBJ databases">
        <authorList>
            <person name="Genoscope"/>
        </authorList>
    </citation>
    <scope>NUCLEOTIDE SEQUENCE</scope>
</reference>
<dbReference type="EMBL" id="CT573071">
    <property type="protein sequence ID" value="CAJ73644.1"/>
    <property type="molecule type" value="Genomic_DNA"/>
</dbReference>
<reference evidence="2" key="1">
    <citation type="journal article" date="2006" name="Nature">
        <title>Deciphering the evolution and metabolism of an anammox bacterium from a community genome.</title>
        <authorList>
            <person name="Strous M."/>
            <person name="Pelletier E."/>
            <person name="Mangenot S."/>
            <person name="Rattei T."/>
            <person name="Lehner A."/>
            <person name="Taylor M.W."/>
            <person name="Horn M."/>
            <person name="Daims H."/>
            <person name="Bartol-Mavel D."/>
            <person name="Wincker P."/>
            <person name="Barbe V."/>
            <person name="Fonknechten N."/>
            <person name="Vallenet D."/>
            <person name="Segurens B."/>
            <person name="Schenowitz-Truong C."/>
            <person name="Medigue C."/>
            <person name="Collingro A."/>
            <person name="Snel B."/>
            <person name="Dutilh B.E."/>
            <person name="OpDenCamp H.J.M."/>
            <person name="vanDerDrift C."/>
            <person name="Cirpus I."/>
            <person name="vanDePas-Schoonen K.T."/>
            <person name="Harhangi H.R."/>
            <person name="vanNiftrik L."/>
            <person name="Schmid M."/>
            <person name="Keltjens J."/>
            <person name="vanDeVossenberg J."/>
            <person name="Kartal B."/>
            <person name="Meier H."/>
            <person name="Frishman D."/>
            <person name="Huynen M.A."/>
            <person name="Mewes H."/>
            <person name="Weissenbach J."/>
            <person name="Jetten M.S.M."/>
            <person name="Wagner M."/>
            <person name="LePaslier D."/>
        </authorList>
    </citation>
    <scope>NUCLEOTIDE SEQUENCE</scope>
</reference>
<organism evidence="2">
    <name type="scientific">Kuenenia stuttgartiensis</name>
    <dbReference type="NCBI Taxonomy" id="174633"/>
    <lineage>
        <taxon>Bacteria</taxon>
        <taxon>Pseudomonadati</taxon>
        <taxon>Planctomycetota</taxon>
        <taxon>Candidatus Brocadiia</taxon>
        <taxon>Candidatus Brocadiales</taxon>
        <taxon>Candidatus Brocadiaceae</taxon>
        <taxon>Candidatus Kuenenia</taxon>
    </lineage>
</organism>
<dbReference type="AlphaFoldDB" id="Q1Q0V9"/>
<name>Q1Q0V9_KUEST</name>
<dbReference type="Pfam" id="PF01936">
    <property type="entry name" value="NYN"/>
    <property type="match status" value="1"/>
</dbReference>
<feature type="domain" description="NYN" evidence="1">
    <location>
        <begin position="35"/>
        <end position="142"/>
    </location>
</feature>
<protein>
    <recommendedName>
        <fullName evidence="1">NYN domain-containing protein</fullName>
    </recommendedName>
</protein>
<proteinExistence type="predicted"/>
<dbReference type="Gene3D" id="3.40.50.1010">
    <property type="entry name" value="5'-nuclease"/>
    <property type="match status" value="1"/>
</dbReference>
<accession>Q1Q0V9</accession>
<dbReference type="InterPro" id="IPR021139">
    <property type="entry name" value="NYN"/>
</dbReference>
<gene>
    <name evidence="2" type="ORF">kuste2892</name>
</gene>
<evidence type="ECO:0000313" key="2">
    <source>
        <dbReference type="EMBL" id="CAJ73644.1"/>
    </source>
</evidence>